<dbReference type="EMBL" id="SNYO01000003">
    <property type="protein sequence ID" value="TDQ60640.1"/>
    <property type="molecule type" value="Genomic_DNA"/>
</dbReference>
<sequence>MGETSGGHGTSNGRRDGVNGERRKGSEERVEAIAVDWSGDARAARRRIRMASAVPGRLVEVRAGLDRDGVAALLRERAASGPVVAGLDFSFALPAWFAREHGCADVAALWDLVGREGERWLRECRPPFWGRGATPRPPLDPARPPFRVTEEAARADGLAPSSTFQVGGAGAVGTGSLRGMPHLARLRAAGLAVWPFDDAGAATLMEIYPRVHTGPVVKRSPAARREAAGSDPRIPAALLDDVVATEDAFDAAFSALAMAEHLDELGSLRAAPPERPEAIEGALWRPRP</sequence>
<feature type="region of interest" description="Disordered" evidence="1">
    <location>
        <begin position="1"/>
        <end position="29"/>
    </location>
</feature>
<gene>
    <name evidence="2" type="ORF">EV188_103137</name>
</gene>
<feature type="compositionally biased region" description="Basic and acidic residues" evidence="1">
    <location>
        <begin position="13"/>
        <end position="29"/>
    </location>
</feature>
<dbReference type="Proteomes" id="UP000295705">
    <property type="component" value="Unassembled WGS sequence"/>
</dbReference>
<evidence type="ECO:0000313" key="3">
    <source>
        <dbReference type="Proteomes" id="UP000295705"/>
    </source>
</evidence>
<comment type="caution">
    <text evidence="2">The sequence shown here is derived from an EMBL/GenBank/DDBJ whole genome shotgun (WGS) entry which is preliminary data.</text>
</comment>
<feature type="compositionally biased region" description="Basic and acidic residues" evidence="1">
    <location>
        <begin position="268"/>
        <end position="278"/>
    </location>
</feature>
<keyword evidence="3" id="KW-1185">Reference proteome</keyword>
<organism evidence="2 3">
    <name type="scientific">Actinomycetospora succinea</name>
    <dbReference type="NCBI Taxonomy" id="663603"/>
    <lineage>
        <taxon>Bacteria</taxon>
        <taxon>Bacillati</taxon>
        <taxon>Actinomycetota</taxon>
        <taxon>Actinomycetes</taxon>
        <taxon>Pseudonocardiales</taxon>
        <taxon>Pseudonocardiaceae</taxon>
        <taxon>Actinomycetospora</taxon>
    </lineage>
</organism>
<feature type="compositionally biased region" description="Gly residues" evidence="1">
    <location>
        <begin position="1"/>
        <end position="10"/>
    </location>
</feature>
<feature type="region of interest" description="Disordered" evidence="1">
    <location>
        <begin position="268"/>
        <end position="288"/>
    </location>
</feature>
<dbReference type="AlphaFoldDB" id="A0A4R6VGQ0"/>
<proteinExistence type="predicted"/>
<evidence type="ECO:0000313" key="2">
    <source>
        <dbReference type="EMBL" id="TDQ60640.1"/>
    </source>
</evidence>
<evidence type="ECO:0000256" key="1">
    <source>
        <dbReference type="SAM" id="MobiDB-lite"/>
    </source>
</evidence>
<reference evidence="2 3" key="1">
    <citation type="submission" date="2019-03" db="EMBL/GenBank/DDBJ databases">
        <title>Genomic Encyclopedia of Type Strains, Phase IV (KMG-IV): sequencing the most valuable type-strain genomes for metagenomic binning, comparative biology and taxonomic classification.</title>
        <authorList>
            <person name="Goeker M."/>
        </authorList>
    </citation>
    <scope>NUCLEOTIDE SEQUENCE [LARGE SCALE GENOMIC DNA]</scope>
    <source>
        <strain evidence="2 3">DSM 45775</strain>
    </source>
</reference>
<evidence type="ECO:0008006" key="4">
    <source>
        <dbReference type="Google" id="ProtNLM"/>
    </source>
</evidence>
<protein>
    <recommendedName>
        <fullName evidence="4">DUF429 domain-containing protein</fullName>
    </recommendedName>
</protein>
<name>A0A4R6VGQ0_9PSEU</name>
<accession>A0A4R6VGQ0</accession>